<evidence type="ECO:0000313" key="4">
    <source>
        <dbReference type="Proteomes" id="UP000015241"/>
    </source>
</evidence>
<keyword evidence="1" id="KW-0472">Membrane</keyword>
<evidence type="ECO:0000256" key="1">
    <source>
        <dbReference type="SAM" id="Phobius"/>
    </source>
</evidence>
<dbReference type="AlphaFoldDB" id="S8DZ85"/>
<organism evidence="3 4">
    <name type="scientific">Fomitopsis schrenkii</name>
    <name type="common">Brown rot fungus</name>
    <dbReference type="NCBI Taxonomy" id="2126942"/>
    <lineage>
        <taxon>Eukaryota</taxon>
        <taxon>Fungi</taxon>
        <taxon>Dikarya</taxon>
        <taxon>Basidiomycota</taxon>
        <taxon>Agaricomycotina</taxon>
        <taxon>Agaricomycetes</taxon>
        <taxon>Polyporales</taxon>
        <taxon>Fomitopsis</taxon>
    </lineage>
</organism>
<accession>S8DZ85</accession>
<proteinExistence type="predicted"/>
<gene>
    <name evidence="3" type="ORF">FOMPIDRAFT_1127519</name>
</gene>
<feature type="transmembrane region" description="Helical" evidence="1">
    <location>
        <begin position="92"/>
        <end position="114"/>
    </location>
</feature>
<keyword evidence="1" id="KW-1133">Transmembrane helix</keyword>
<feature type="non-terminal residue" evidence="3">
    <location>
        <position position="1"/>
    </location>
</feature>
<feature type="domain" description="DUF6533" evidence="2">
    <location>
        <begin position="1"/>
        <end position="25"/>
    </location>
</feature>
<dbReference type="InParanoid" id="S8DZ85"/>
<dbReference type="OrthoDB" id="2788334at2759"/>
<name>S8DZ85_FOMSC</name>
<keyword evidence="4" id="KW-1185">Reference proteome</keyword>
<dbReference type="InterPro" id="IPR045340">
    <property type="entry name" value="DUF6533"/>
</dbReference>
<dbReference type="EMBL" id="KE504171">
    <property type="protein sequence ID" value="EPS97877.1"/>
    <property type="molecule type" value="Genomic_DNA"/>
</dbReference>
<dbReference type="Proteomes" id="UP000015241">
    <property type="component" value="Unassembled WGS sequence"/>
</dbReference>
<keyword evidence="1" id="KW-0812">Transmembrane</keyword>
<dbReference type="HOGENOM" id="CLU_1424650_0_0_1"/>
<evidence type="ECO:0000313" key="3">
    <source>
        <dbReference type="EMBL" id="EPS97877.1"/>
    </source>
</evidence>
<reference evidence="3 4" key="1">
    <citation type="journal article" date="2012" name="Science">
        <title>The Paleozoic origin of enzymatic lignin decomposition reconstructed from 31 fungal genomes.</title>
        <authorList>
            <person name="Floudas D."/>
            <person name="Binder M."/>
            <person name="Riley R."/>
            <person name="Barry K."/>
            <person name="Blanchette R.A."/>
            <person name="Henrissat B."/>
            <person name="Martinez A.T."/>
            <person name="Otillar R."/>
            <person name="Spatafora J.W."/>
            <person name="Yadav J.S."/>
            <person name="Aerts A."/>
            <person name="Benoit I."/>
            <person name="Boyd A."/>
            <person name="Carlson A."/>
            <person name="Copeland A."/>
            <person name="Coutinho P.M."/>
            <person name="de Vries R.P."/>
            <person name="Ferreira P."/>
            <person name="Findley K."/>
            <person name="Foster B."/>
            <person name="Gaskell J."/>
            <person name="Glotzer D."/>
            <person name="Gorecki P."/>
            <person name="Heitman J."/>
            <person name="Hesse C."/>
            <person name="Hori C."/>
            <person name="Igarashi K."/>
            <person name="Jurgens J.A."/>
            <person name="Kallen N."/>
            <person name="Kersten P."/>
            <person name="Kohler A."/>
            <person name="Kuees U."/>
            <person name="Kumar T.K.A."/>
            <person name="Kuo A."/>
            <person name="LaButti K."/>
            <person name="Larrondo L.F."/>
            <person name="Lindquist E."/>
            <person name="Ling A."/>
            <person name="Lombard V."/>
            <person name="Lucas S."/>
            <person name="Lundell T."/>
            <person name="Martin R."/>
            <person name="McLaughlin D.J."/>
            <person name="Morgenstern I."/>
            <person name="Morin E."/>
            <person name="Murat C."/>
            <person name="Nagy L.G."/>
            <person name="Nolan M."/>
            <person name="Ohm R.A."/>
            <person name="Patyshakuliyeva A."/>
            <person name="Rokas A."/>
            <person name="Ruiz-Duenas F.J."/>
            <person name="Sabat G."/>
            <person name="Salamov A."/>
            <person name="Samejima M."/>
            <person name="Schmutz J."/>
            <person name="Slot J.C."/>
            <person name="St John F."/>
            <person name="Stenlid J."/>
            <person name="Sun H."/>
            <person name="Sun S."/>
            <person name="Syed K."/>
            <person name="Tsang A."/>
            <person name="Wiebenga A."/>
            <person name="Young D."/>
            <person name="Pisabarro A."/>
            <person name="Eastwood D.C."/>
            <person name="Martin F."/>
            <person name="Cullen D."/>
            <person name="Grigoriev I.V."/>
            <person name="Hibbett D.S."/>
        </authorList>
    </citation>
    <scope>NUCLEOTIDE SEQUENCE</scope>
    <source>
        <strain evidence="4">FP-58527</strain>
    </source>
</reference>
<sequence length="191" mass="21531">AVTVVFYDHALNISKEVEYVWSERPTMLALSVMADVWIREACLLYFAAGVSYPHRCANFTIVVILYGLFSNASVHSYMLYRLYRIWDGRPLVTYYLGVAFFLGMAATVISDALLMKQLLRIVRPLTSHRSCTYSQLGQVAFDLLALGSVAVNVLMTPRKTNGVIIGALYRQGFYTFLVCHDHAVPFHSCQS</sequence>
<protein>
    <recommendedName>
        <fullName evidence="2">DUF6533 domain-containing protein</fullName>
    </recommendedName>
</protein>
<evidence type="ECO:0000259" key="2">
    <source>
        <dbReference type="Pfam" id="PF20151"/>
    </source>
</evidence>
<dbReference type="Pfam" id="PF20151">
    <property type="entry name" value="DUF6533"/>
    <property type="match status" value="1"/>
</dbReference>
<feature type="transmembrane region" description="Helical" evidence="1">
    <location>
        <begin position="59"/>
        <end position="80"/>
    </location>
</feature>